<name>A0A1H5WZQ3_9BACT</name>
<evidence type="ECO:0000256" key="3">
    <source>
        <dbReference type="SAM" id="SignalP"/>
    </source>
</evidence>
<evidence type="ECO:0000259" key="4">
    <source>
        <dbReference type="Pfam" id="PF04536"/>
    </source>
</evidence>
<dbReference type="PANTHER" id="PTHR30373:SF2">
    <property type="entry name" value="UPF0603 PROTEIN YGCG"/>
    <property type="match status" value="1"/>
</dbReference>
<evidence type="ECO:0000256" key="2">
    <source>
        <dbReference type="SAM" id="Phobius"/>
    </source>
</evidence>
<organism evidence="5 6">
    <name type="scientific">Bryocella elongata</name>
    <dbReference type="NCBI Taxonomy" id="863522"/>
    <lineage>
        <taxon>Bacteria</taxon>
        <taxon>Pseudomonadati</taxon>
        <taxon>Acidobacteriota</taxon>
        <taxon>Terriglobia</taxon>
        <taxon>Terriglobales</taxon>
        <taxon>Acidobacteriaceae</taxon>
        <taxon>Bryocella</taxon>
    </lineage>
</organism>
<feature type="region of interest" description="Disordered" evidence="1">
    <location>
        <begin position="258"/>
        <end position="278"/>
    </location>
</feature>
<dbReference type="AlphaFoldDB" id="A0A1H5WZQ3"/>
<feature type="domain" description="TPM" evidence="4">
    <location>
        <begin position="40"/>
        <end position="162"/>
    </location>
</feature>
<dbReference type="PANTHER" id="PTHR30373">
    <property type="entry name" value="UPF0603 PROTEIN YGCG"/>
    <property type="match status" value="1"/>
</dbReference>
<keyword evidence="2" id="KW-0812">Transmembrane</keyword>
<feature type="chain" id="PRO_5009288910" description="TPM domain-containing protein" evidence="3">
    <location>
        <begin position="27"/>
        <end position="278"/>
    </location>
</feature>
<feature type="transmembrane region" description="Helical" evidence="2">
    <location>
        <begin position="195"/>
        <end position="212"/>
    </location>
</feature>
<evidence type="ECO:0000313" key="6">
    <source>
        <dbReference type="Proteomes" id="UP000236728"/>
    </source>
</evidence>
<evidence type="ECO:0000313" key="5">
    <source>
        <dbReference type="EMBL" id="SEG04527.1"/>
    </source>
</evidence>
<keyword evidence="2" id="KW-1133">Transmembrane helix</keyword>
<feature type="signal peptide" evidence="3">
    <location>
        <begin position="1"/>
        <end position="26"/>
    </location>
</feature>
<dbReference type="Pfam" id="PF04536">
    <property type="entry name" value="TPM_phosphatase"/>
    <property type="match status" value="1"/>
</dbReference>
<keyword evidence="3" id="KW-0732">Signal</keyword>
<keyword evidence="2" id="KW-0472">Membrane</keyword>
<dbReference type="Gene3D" id="3.10.310.50">
    <property type="match status" value="1"/>
</dbReference>
<dbReference type="EMBL" id="FNVA01000002">
    <property type="protein sequence ID" value="SEG04527.1"/>
    <property type="molecule type" value="Genomic_DNA"/>
</dbReference>
<keyword evidence="6" id="KW-1185">Reference proteome</keyword>
<reference evidence="5 6" key="1">
    <citation type="submission" date="2016-10" db="EMBL/GenBank/DDBJ databases">
        <authorList>
            <person name="de Groot N.N."/>
        </authorList>
    </citation>
    <scope>NUCLEOTIDE SEQUENCE [LARGE SCALE GENOMIC DNA]</scope>
    <source>
        <strain evidence="5 6">DSM 22489</strain>
    </source>
</reference>
<evidence type="ECO:0000256" key="1">
    <source>
        <dbReference type="SAM" id="MobiDB-lite"/>
    </source>
</evidence>
<proteinExistence type="predicted"/>
<dbReference type="Proteomes" id="UP000236728">
    <property type="component" value="Unassembled WGS sequence"/>
</dbReference>
<sequence length="278" mass="28776">MPVRILRSRRAWLLLLAFVFCVSGRAEDPDKLPAPNGNYVSDFAGVIDAGTKPEIEALSREVYEKAHATIVVVTVNSLDGDTIEDFTTKLEDKWKVGPKNTDRGVVMIFAINDHKRRIEVGYGLEGILNDAKVGDIGRSMVPQLQQGDYGAAILGGERQIAQVIADDSHVTLDTTVKLPAQHTYHYETTHHRSSGGGWVGIIIFIVIILLISRGGRGGGGGGWMWFLLGNLLGGGGRGGGFGGGGGLGGGDSGGGGGGGDFGGGFGGGSGGGGASGDW</sequence>
<dbReference type="InterPro" id="IPR007621">
    <property type="entry name" value="TPM_dom"/>
</dbReference>
<gene>
    <name evidence="5" type="ORF">SAMN05421819_1799</name>
</gene>
<accession>A0A1H5WZQ3</accession>
<protein>
    <recommendedName>
        <fullName evidence="4">TPM domain-containing protein</fullName>
    </recommendedName>
</protein>